<reference evidence="2 3" key="1">
    <citation type="submission" date="2015-04" db="EMBL/GenBank/DDBJ databases">
        <title>Microcin producing Clostridium sp. JC272T.</title>
        <authorList>
            <person name="Jyothsna T."/>
            <person name="Sasikala C."/>
            <person name="Ramana C."/>
        </authorList>
    </citation>
    <scope>NUCLEOTIDE SEQUENCE [LARGE SCALE GENOMIC DNA]</scope>
    <source>
        <strain evidence="2 3">JC272</strain>
    </source>
</reference>
<dbReference type="EMBL" id="LBBT01000013">
    <property type="protein sequence ID" value="KKY02932.1"/>
    <property type="molecule type" value="Genomic_DNA"/>
</dbReference>
<gene>
    <name evidence="2" type="ORF">VN21_00610</name>
</gene>
<dbReference type="AlphaFoldDB" id="A0A0M3DND8"/>
<feature type="transmembrane region" description="Helical" evidence="1">
    <location>
        <begin position="27"/>
        <end position="45"/>
    </location>
</feature>
<keyword evidence="1" id="KW-1133">Transmembrane helix</keyword>
<proteinExistence type="predicted"/>
<feature type="transmembrane region" description="Helical" evidence="1">
    <location>
        <begin position="106"/>
        <end position="127"/>
    </location>
</feature>
<evidence type="ECO:0000256" key="1">
    <source>
        <dbReference type="SAM" id="Phobius"/>
    </source>
</evidence>
<name>A0A0M3DND8_9FIRM</name>
<evidence type="ECO:0000313" key="2">
    <source>
        <dbReference type="EMBL" id="KKY02932.1"/>
    </source>
</evidence>
<organism evidence="2 3">
    <name type="scientific">Paraclostridium benzoelyticum</name>
    <dbReference type="NCBI Taxonomy" id="1629550"/>
    <lineage>
        <taxon>Bacteria</taxon>
        <taxon>Bacillati</taxon>
        <taxon>Bacillota</taxon>
        <taxon>Clostridia</taxon>
        <taxon>Peptostreptococcales</taxon>
        <taxon>Peptostreptococcaceae</taxon>
        <taxon>Paraclostridium</taxon>
    </lineage>
</organism>
<evidence type="ECO:0000313" key="3">
    <source>
        <dbReference type="Proteomes" id="UP000034407"/>
    </source>
</evidence>
<comment type="caution">
    <text evidence="2">The sequence shown here is derived from an EMBL/GenBank/DDBJ whole genome shotgun (WGS) entry which is preliminary data.</text>
</comment>
<dbReference type="InterPro" id="IPR025664">
    <property type="entry name" value="Spore_III_AC/AD"/>
</dbReference>
<dbReference type="InterPro" id="IPR014211">
    <property type="entry name" value="Spore_III_AD"/>
</dbReference>
<dbReference type="Pfam" id="PF06686">
    <property type="entry name" value="SpoIIIAC"/>
    <property type="match status" value="2"/>
</dbReference>
<dbReference type="OrthoDB" id="1682150at2"/>
<keyword evidence="3" id="KW-1185">Reference proteome</keyword>
<keyword evidence="1" id="KW-0472">Membrane</keyword>
<keyword evidence="1" id="KW-0812">Transmembrane</keyword>
<dbReference type="Proteomes" id="UP000034407">
    <property type="component" value="Unassembled WGS sequence"/>
</dbReference>
<sequence length="128" mass="14154">MDVMKLVGLALISTILCLIIKKDRPEMAMFIGILTGIMILLSVTYKFNFIIESINELANKANIPTIYISLIIKLIGIAYLMEFAIQICKDCGEGNIAAKLEFGGKIIVMTMSFPILISIVDMILNLIP</sequence>
<dbReference type="PATRIC" id="fig|1629550.3.peg.79"/>
<dbReference type="NCBIfam" id="TIGR02849">
    <property type="entry name" value="spore_III_AD"/>
    <property type="match status" value="1"/>
</dbReference>
<feature type="transmembrane region" description="Helical" evidence="1">
    <location>
        <begin position="66"/>
        <end position="86"/>
    </location>
</feature>
<protein>
    <submittedName>
        <fullName evidence="2">Stage III sporulation protein AD</fullName>
    </submittedName>
</protein>
<accession>A0A0M3DND8</accession>